<dbReference type="GeneID" id="66796493"/>
<keyword evidence="2" id="KW-1185">Reference proteome</keyword>
<gene>
    <name evidence="1" type="ORF">E4P47_08950</name>
</gene>
<dbReference type="AlphaFoldDB" id="A0A4Y8WMT5"/>
<dbReference type="EMBL" id="SPNC01000189">
    <property type="protein sequence ID" value="TFH94101.1"/>
    <property type="molecule type" value="Genomic_DNA"/>
</dbReference>
<protein>
    <submittedName>
        <fullName evidence="1">DUF2023 family protein</fullName>
    </submittedName>
</protein>
<dbReference type="Proteomes" id="UP000297225">
    <property type="component" value="Unassembled WGS sequence"/>
</dbReference>
<dbReference type="OrthoDB" id="8138867at2"/>
<dbReference type="InterPro" id="IPR018594">
    <property type="entry name" value="DUF2023"/>
</dbReference>
<dbReference type="Gene3D" id="3.30.2190.10">
    <property type="entry name" value="PG1857-like"/>
    <property type="match status" value="1"/>
</dbReference>
<comment type="caution">
    <text evidence="1">The sequence shown here is derived from an EMBL/GenBank/DDBJ whole genome shotgun (WGS) entry which is preliminary data.</text>
</comment>
<proteinExistence type="predicted"/>
<evidence type="ECO:0000313" key="2">
    <source>
        <dbReference type="Proteomes" id="UP000297225"/>
    </source>
</evidence>
<reference evidence="1 2" key="1">
    <citation type="submission" date="2019-03" db="EMBL/GenBank/DDBJ databases">
        <title>Porphyromonas levii Isolated from the Uterus of Dairy Cows.</title>
        <authorList>
            <person name="Francis A.M."/>
        </authorList>
    </citation>
    <scope>NUCLEOTIDE SEQUENCE [LARGE SCALE GENOMIC DNA]</scope>
    <source>
        <strain evidence="1 2">AF5678</strain>
    </source>
</reference>
<accession>A0A4Y8WMT5</accession>
<dbReference type="InterPro" id="IPR036780">
    <property type="entry name" value="PG1857-like_sf"/>
</dbReference>
<organism evidence="1 2">
    <name type="scientific">Porphyromonas levii</name>
    <dbReference type="NCBI Taxonomy" id="28114"/>
    <lineage>
        <taxon>Bacteria</taxon>
        <taxon>Pseudomonadati</taxon>
        <taxon>Bacteroidota</taxon>
        <taxon>Bacteroidia</taxon>
        <taxon>Bacteroidales</taxon>
        <taxon>Porphyromonadaceae</taxon>
        <taxon>Porphyromonas</taxon>
    </lineage>
</organism>
<dbReference type="RefSeq" id="WP_134849062.1">
    <property type="nucleotide sequence ID" value="NZ_CP197400.1"/>
</dbReference>
<dbReference type="SUPFAM" id="SSF160448">
    <property type="entry name" value="PG1857-like"/>
    <property type="match status" value="1"/>
</dbReference>
<dbReference type="Pfam" id="PF09633">
    <property type="entry name" value="DUF2023"/>
    <property type="match status" value="1"/>
</dbReference>
<sequence>MEVLSHLTYEYHKKLRSLALYTFYSSRREEVEQWLRSRHIDYILQEVTPLKYNVFFGDTPCLDVIRHIGNDKPLAQYTPEEDFMLGIMLGYDRLEQCRRYQHRVDLCKK</sequence>
<evidence type="ECO:0000313" key="1">
    <source>
        <dbReference type="EMBL" id="TFH94101.1"/>
    </source>
</evidence>
<name>A0A4Y8WMT5_9PORP</name>